<dbReference type="GO" id="GO:0006004">
    <property type="term" value="P:fucose metabolic process"/>
    <property type="evidence" value="ECO:0007669"/>
    <property type="project" value="TreeGrafter"/>
</dbReference>
<dbReference type="Proteomes" id="UP000263232">
    <property type="component" value="Chromosome"/>
</dbReference>
<evidence type="ECO:0000256" key="3">
    <source>
        <dbReference type="ARBA" id="ARBA00036324"/>
    </source>
</evidence>
<sequence>MLRNIPDIISPSLMQHMMEMGHSDKLVIVDANFPAFSHAQKLEVMNGVKTDELLEAILTFYPLDDFINDPVYLMNHRASEPIPEVWVSYKDIIKTKDFSGAFDEFHYLERLDFYKEVENAYYVVQTNDTRRYANIILQKGVC</sequence>
<reference evidence="4 5" key="1">
    <citation type="submission" date="2017-09" db="EMBL/GenBank/DDBJ databases">
        <title>Complete genome sequence of Oxytococcus suis strain ZY16052.</title>
        <authorList>
            <person name="Li F."/>
        </authorList>
    </citation>
    <scope>NUCLEOTIDE SEQUENCE [LARGE SCALE GENOMIC DNA]</scope>
    <source>
        <strain evidence="4 5">ZY16052</strain>
    </source>
</reference>
<comment type="catalytic activity">
    <reaction evidence="1">
        <text>beta-D-ribopyranose = beta-D-ribofuranose</text>
        <dbReference type="Rhea" id="RHEA:25432"/>
        <dbReference type="ChEBI" id="CHEBI:27476"/>
        <dbReference type="ChEBI" id="CHEBI:47002"/>
        <dbReference type="EC" id="5.4.99.62"/>
    </reaction>
</comment>
<evidence type="ECO:0000256" key="2">
    <source>
        <dbReference type="ARBA" id="ARBA00023235"/>
    </source>
</evidence>
<dbReference type="GO" id="GO:0062193">
    <property type="term" value="F:D-ribose pyranase activity"/>
    <property type="evidence" value="ECO:0007669"/>
    <property type="project" value="UniProtKB-EC"/>
</dbReference>
<proteinExistence type="predicted"/>
<dbReference type="GO" id="GO:0036373">
    <property type="term" value="F:L-fucose mutarotase activity"/>
    <property type="evidence" value="ECO:0007669"/>
    <property type="project" value="UniProtKB-EC"/>
</dbReference>
<evidence type="ECO:0000313" key="5">
    <source>
        <dbReference type="Proteomes" id="UP000263232"/>
    </source>
</evidence>
<dbReference type="InterPro" id="IPR023750">
    <property type="entry name" value="RbsD-like_sf"/>
</dbReference>
<accession>A0A347WIP5</accession>
<keyword evidence="2" id="KW-0413">Isomerase</keyword>
<dbReference type="PANTHER" id="PTHR31690">
    <property type="entry name" value="FUCOSE MUTAROTASE"/>
    <property type="match status" value="1"/>
</dbReference>
<organism evidence="4 5">
    <name type="scientific">Suicoccus acidiformans</name>
    <dbReference type="NCBI Taxonomy" id="2036206"/>
    <lineage>
        <taxon>Bacteria</taxon>
        <taxon>Bacillati</taxon>
        <taxon>Bacillota</taxon>
        <taxon>Bacilli</taxon>
        <taxon>Lactobacillales</taxon>
        <taxon>Aerococcaceae</taxon>
        <taxon>Suicoccus</taxon>
    </lineage>
</organism>
<dbReference type="PANTHER" id="PTHR31690:SF4">
    <property type="entry name" value="FUCOSE MUTAROTASE"/>
    <property type="match status" value="1"/>
</dbReference>
<dbReference type="Pfam" id="PF05025">
    <property type="entry name" value="RbsD_FucU"/>
    <property type="match status" value="1"/>
</dbReference>
<evidence type="ECO:0000313" key="4">
    <source>
        <dbReference type="EMBL" id="AXY24952.1"/>
    </source>
</evidence>
<dbReference type="AlphaFoldDB" id="A0A347WIP5"/>
<comment type="catalytic activity">
    <reaction evidence="3">
        <text>alpha-L-fucose = beta-L-fucose</text>
        <dbReference type="Rhea" id="RHEA:25580"/>
        <dbReference type="ChEBI" id="CHEBI:42548"/>
        <dbReference type="ChEBI" id="CHEBI:42589"/>
        <dbReference type="EC" id="5.1.3.29"/>
    </reaction>
</comment>
<dbReference type="GO" id="GO:0042806">
    <property type="term" value="F:fucose binding"/>
    <property type="evidence" value="ECO:0007669"/>
    <property type="project" value="TreeGrafter"/>
</dbReference>
<dbReference type="RefSeq" id="WP_118989874.1">
    <property type="nucleotide sequence ID" value="NZ_CP023434.1"/>
</dbReference>
<keyword evidence="5" id="KW-1185">Reference proteome</keyword>
<dbReference type="InterPro" id="IPR007721">
    <property type="entry name" value="RbsD_FucU"/>
</dbReference>
<dbReference type="Gene3D" id="3.40.1650.10">
    <property type="entry name" value="RbsD-like domain"/>
    <property type="match status" value="1"/>
</dbReference>
<dbReference type="SUPFAM" id="SSF102546">
    <property type="entry name" value="RbsD-like"/>
    <property type="match status" value="1"/>
</dbReference>
<name>A0A347WIP5_9LACT</name>
<dbReference type="InterPro" id="IPR050443">
    <property type="entry name" value="RbsD/FucU_mutarotase"/>
</dbReference>
<dbReference type="OrthoDB" id="9805009at2"/>
<dbReference type="EMBL" id="CP023434">
    <property type="protein sequence ID" value="AXY24952.1"/>
    <property type="molecule type" value="Genomic_DNA"/>
</dbReference>
<evidence type="ECO:0000256" key="1">
    <source>
        <dbReference type="ARBA" id="ARBA00000223"/>
    </source>
</evidence>
<gene>
    <name evidence="4" type="ORF">CL176_02310</name>
</gene>
<dbReference type="KEGG" id="abae:CL176_02310"/>
<protein>
    <submittedName>
        <fullName evidence="4">Fucose operon FucU protein</fullName>
    </submittedName>
</protein>